<gene>
    <name evidence="7" type="primary">lptG</name>
    <name evidence="7" type="ORF">QF092_02830</name>
</gene>
<accession>A0ABY8Q7D1</accession>
<reference evidence="7 8" key="1">
    <citation type="submission" date="2023-04" db="EMBL/GenBank/DDBJ databases">
        <title>YMD61, complete Genome.</title>
        <authorList>
            <person name="Zhang J."/>
        </authorList>
    </citation>
    <scope>NUCLEOTIDE SEQUENCE [LARGE SCALE GENOMIC DNA]</scope>
    <source>
        <strain evidence="7 8">YMD61</strain>
    </source>
</reference>
<dbReference type="InterPro" id="IPR005495">
    <property type="entry name" value="LptG/LptF_permease"/>
</dbReference>
<evidence type="ECO:0000256" key="6">
    <source>
        <dbReference type="SAM" id="Phobius"/>
    </source>
</evidence>
<evidence type="ECO:0000313" key="7">
    <source>
        <dbReference type="EMBL" id="WGV16768.1"/>
    </source>
</evidence>
<dbReference type="PANTHER" id="PTHR33529:SF2">
    <property type="entry name" value="LIPOPOLYSACCHARIDE EXPORT SYSTEM PERMEASE PROTEIN LPTG"/>
    <property type="match status" value="1"/>
</dbReference>
<feature type="transmembrane region" description="Helical" evidence="6">
    <location>
        <begin position="12"/>
        <end position="32"/>
    </location>
</feature>
<evidence type="ECO:0000256" key="4">
    <source>
        <dbReference type="ARBA" id="ARBA00022989"/>
    </source>
</evidence>
<dbReference type="InterPro" id="IPR030923">
    <property type="entry name" value="LptG"/>
</dbReference>
<feature type="transmembrane region" description="Helical" evidence="6">
    <location>
        <begin position="276"/>
        <end position="298"/>
    </location>
</feature>
<name>A0ABY8Q7D1_9RHOB</name>
<feature type="transmembrane region" description="Helical" evidence="6">
    <location>
        <begin position="310"/>
        <end position="329"/>
    </location>
</feature>
<evidence type="ECO:0000256" key="3">
    <source>
        <dbReference type="ARBA" id="ARBA00022692"/>
    </source>
</evidence>
<dbReference type="RefSeq" id="WP_281467444.1">
    <property type="nucleotide sequence ID" value="NZ_CP124535.1"/>
</dbReference>
<protein>
    <submittedName>
        <fullName evidence="7">LPS export ABC transporter permease LptG</fullName>
    </submittedName>
</protein>
<proteinExistence type="predicted"/>
<keyword evidence="4 6" id="KW-1133">Transmembrane helix</keyword>
<comment type="subcellular location">
    <subcellularLocation>
        <location evidence="1">Cell membrane</location>
        <topology evidence="1">Multi-pass membrane protein</topology>
    </subcellularLocation>
</comment>
<dbReference type="PANTHER" id="PTHR33529">
    <property type="entry name" value="SLR0882 PROTEIN-RELATED"/>
    <property type="match status" value="1"/>
</dbReference>
<feature type="transmembrane region" description="Helical" evidence="6">
    <location>
        <begin position="341"/>
        <end position="362"/>
    </location>
</feature>
<feature type="transmembrane region" description="Helical" evidence="6">
    <location>
        <begin position="98"/>
        <end position="117"/>
    </location>
</feature>
<keyword evidence="5 6" id="KW-0472">Membrane</keyword>
<keyword evidence="8" id="KW-1185">Reference proteome</keyword>
<evidence type="ECO:0000313" key="8">
    <source>
        <dbReference type="Proteomes" id="UP001230978"/>
    </source>
</evidence>
<feature type="transmembrane region" description="Helical" evidence="6">
    <location>
        <begin position="59"/>
        <end position="77"/>
    </location>
</feature>
<dbReference type="Pfam" id="PF03739">
    <property type="entry name" value="LptF_LptG"/>
    <property type="match status" value="1"/>
</dbReference>
<dbReference type="Proteomes" id="UP001230978">
    <property type="component" value="Chromosome"/>
</dbReference>
<organism evidence="7 8">
    <name type="scientific">Fuscovulum ytuae</name>
    <dbReference type="NCBI Taxonomy" id="3042299"/>
    <lineage>
        <taxon>Bacteria</taxon>
        <taxon>Pseudomonadati</taxon>
        <taxon>Pseudomonadota</taxon>
        <taxon>Alphaproteobacteria</taxon>
        <taxon>Rhodobacterales</taxon>
        <taxon>Paracoccaceae</taxon>
        <taxon>Fuscovulum</taxon>
    </lineage>
</organism>
<sequence length="365" mass="38964">MTLALYIARRFFATFLVVLAIFFGVMLLIDVIDQLRQLTGPDAGVASALRLAALNVPESLYRILPLITVLASVALFMNLARTSELVIIRASGRSGLRFLVAPLLVSLICGMVAVTVFNPLVAATTNRYEIARAQLTGTGDSRLSISSTGLWLRQGSASGQTVIQAARANAFGTELTDVTFLIYGRDGQPDMRIEAANAQLEPGAWVLGGAMRWPLSAANPASAAEALPDGTRIDSDLTAEGIRDSFGTPSEIAFWALPAYIEGLDRAGFSSLAHRVWFQMELAQPLLLAAMVLIAAGFTMRPARFGRTGLLVLLAILSGFVIFFLRNFAQVLGANGEIPVALAAWTPPVAAFMMALGLLLHVEDG</sequence>
<dbReference type="NCBIfam" id="TIGR04408">
    <property type="entry name" value="LptG_lptG"/>
    <property type="match status" value="1"/>
</dbReference>
<evidence type="ECO:0000256" key="1">
    <source>
        <dbReference type="ARBA" id="ARBA00004651"/>
    </source>
</evidence>
<evidence type="ECO:0000256" key="2">
    <source>
        <dbReference type="ARBA" id="ARBA00022475"/>
    </source>
</evidence>
<keyword evidence="3 6" id="KW-0812">Transmembrane</keyword>
<evidence type="ECO:0000256" key="5">
    <source>
        <dbReference type="ARBA" id="ARBA00023136"/>
    </source>
</evidence>
<keyword evidence="2" id="KW-1003">Cell membrane</keyword>
<dbReference type="EMBL" id="CP124535">
    <property type="protein sequence ID" value="WGV16768.1"/>
    <property type="molecule type" value="Genomic_DNA"/>
</dbReference>